<evidence type="ECO:0000313" key="1">
    <source>
        <dbReference type="EMBL" id="KKN09317.1"/>
    </source>
</evidence>
<gene>
    <name evidence="1" type="ORF">LCGC14_1047800</name>
</gene>
<reference evidence="1" key="1">
    <citation type="journal article" date="2015" name="Nature">
        <title>Complex archaea that bridge the gap between prokaryotes and eukaryotes.</title>
        <authorList>
            <person name="Spang A."/>
            <person name="Saw J.H."/>
            <person name="Jorgensen S.L."/>
            <person name="Zaremba-Niedzwiedzka K."/>
            <person name="Martijn J."/>
            <person name="Lind A.E."/>
            <person name="van Eijk R."/>
            <person name="Schleper C."/>
            <person name="Guy L."/>
            <person name="Ettema T.J."/>
        </authorList>
    </citation>
    <scope>NUCLEOTIDE SEQUENCE</scope>
</reference>
<accession>A0A0F9NBK6</accession>
<name>A0A0F9NBK6_9ZZZZ</name>
<dbReference type="EMBL" id="LAZR01004361">
    <property type="protein sequence ID" value="KKN09317.1"/>
    <property type="molecule type" value="Genomic_DNA"/>
</dbReference>
<evidence type="ECO:0008006" key="2">
    <source>
        <dbReference type="Google" id="ProtNLM"/>
    </source>
</evidence>
<protein>
    <recommendedName>
        <fullName evidence="2">General secretion pathway GspH domain-containing protein</fullName>
    </recommendedName>
</protein>
<proteinExistence type="predicted"/>
<organism evidence="1">
    <name type="scientific">marine sediment metagenome</name>
    <dbReference type="NCBI Taxonomy" id="412755"/>
    <lineage>
        <taxon>unclassified sequences</taxon>
        <taxon>metagenomes</taxon>
        <taxon>ecological metagenomes</taxon>
    </lineage>
</organism>
<sequence>MEALASFFVLGIILSLASTSFLNLAPKYKLISAVREINSRLNYARYKSIFEGVKVRIKFDQHSYAIEIYDEEQNEWKRERQYFLRGVTLKANNSPTFHPAGTVSNLASIYISNSWGKHKITLAISGRIKIVKL</sequence>
<dbReference type="AlphaFoldDB" id="A0A0F9NBK6"/>
<comment type="caution">
    <text evidence="1">The sequence shown here is derived from an EMBL/GenBank/DDBJ whole genome shotgun (WGS) entry which is preliminary data.</text>
</comment>